<keyword evidence="2" id="KW-1133">Transmembrane helix</keyword>
<name>A0A2G1W4U9_9BACT</name>
<dbReference type="RefSeq" id="WP_099261916.1">
    <property type="nucleotide sequence ID" value="NZ_NIZW01000013.1"/>
</dbReference>
<keyword evidence="2" id="KW-0472">Membrane</keyword>
<keyword evidence="4" id="KW-1185">Reference proteome</keyword>
<accession>A0A2G1W4U9</accession>
<feature type="transmembrane region" description="Helical" evidence="2">
    <location>
        <begin position="26"/>
        <end position="47"/>
    </location>
</feature>
<organism evidence="3 4">
    <name type="scientific">Rhodopirellula bahusiensis</name>
    <dbReference type="NCBI Taxonomy" id="2014065"/>
    <lineage>
        <taxon>Bacteria</taxon>
        <taxon>Pseudomonadati</taxon>
        <taxon>Planctomycetota</taxon>
        <taxon>Planctomycetia</taxon>
        <taxon>Pirellulales</taxon>
        <taxon>Pirellulaceae</taxon>
        <taxon>Rhodopirellula</taxon>
    </lineage>
</organism>
<dbReference type="Proteomes" id="UP000225740">
    <property type="component" value="Unassembled WGS sequence"/>
</dbReference>
<keyword evidence="2" id="KW-0812">Transmembrane</keyword>
<dbReference type="GeneID" id="90609821"/>
<dbReference type="AlphaFoldDB" id="A0A2G1W4U9"/>
<evidence type="ECO:0000256" key="1">
    <source>
        <dbReference type="SAM" id="MobiDB-lite"/>
    </source>
</evidence>
<gene>
    <name evidence="3" type="ORF">CEE69_17395</name>
</gene>
<dbReference type="OrthoDB" id="290286at2"/>
<proteinExistence type="predicted"/>
<evidence type="ECO:0000313" key="4">
    <source>
        <dbReference type="Proteomes" id="UP000225740"/>
    </source>
</evidence>
<comment type="caution">
    <text evidence="3">The sequence shown here is derived from an EMBL/GenBank/DDBJ whole genome shotgun (WGS) entry which is preliminary data.</text>
</comment>
<reference evidence="3 4" key="1">
    <citation type="submission" date="2017-06" db="EMBL/GenBank/DDBJ databases">
        <title>Description of Rhodopirellula bahusiensis sp. nov.</title>
        <authorList>
            <person name="Kizina J."/>
            <person name="Harder J."/>
        </authorList>
    </citation>
    <scope>NUCLEOTIDE SEQUENCE [LARGE SCALE GENOMIC DNA]</scope>
    <source>
        <strain evidence="3 4">SWK21</strain>
    </source>
</reference>
<sequence>MSDTPQEPANPSSPQPKSSGTGHKGLFIILIAIAVVLAAFCYETFLAPANLQAGFDKVAEAQLKSLGDKKTLTNLDVREVLGKEPADTYNEGEEYVEVFHWMGGMIVNSHKLYAVYRKQGEDWTFVRHSLKPKEMTDKQTIVVDPDAIGDDSESSMDTADGSGPPKEPNGEDDSSGADQPANDDNSESGSDSGIGPLEEVSPSA</sequence>
<evidence type="ECO:0000256" key="2">
    <source>
        <dbReference type="SAM" id="Phobius"/>
    </source>
</evidence>
<feature type="region of interest" description="Disordered" evidence="1">
    <location>
        <begin position="1"/>
        <end position="20"/>
    </location>
</feature>
<protein>
    <submittedName>
        <fullName evidence="3">Uncharacterized protein</fullName>
    </submittedName>
</protein>
<feature type="region of interest" description="Disordered" evidence="1">
    <location>
        <begin position="136"/>
        <end position="204"/>
    </location>
</feature>
<evidence type="ECO:0000313" key="3">
    <source>
        <dbReference type="EMBL" id="PHQ34068.1"/>
    </source>
</evidence>
<dbReference type="EMBL" id="NIZW01000013">
    <property type="protein sequence ID" value="PHQ34068.1"/>
    <property type="molecule type" value="Genomic_DNA"/>
</dbReference>